<organism evidence="5 6">
    <name type="scientific">Frankia canadensis</name>
    <dbReference type="NCBI Taxonomy" id="1836972"/>
    <lineage>
        <taxon>Bacteria</taxon>
        <taxon>Bacillati</taxon>
        <taxon>Actinomycetota</taxon>
        <taxon>Actinomycetes</taxon>
        <taxon>Frankiales</taxon>
        <taxon>Frankiaceae</taxon>
        <taxon>Frankia</taxon>
    </lineage>
</organism>
<reference evidence="5 6" key="1">
    <citation type="submission" date="2017-06" db="EMBL/GenBank/DDBJ databases">
        <authorList>
            <person name="Kim H.J."/>
            <person name="Triplett B.A."/>
        </authorList>
    </citation>
    <scope>NUCLEOTIDE SEQUENCE [LARGE SCALE GENOMIC DNA]</scope>
    <source>
        <strain evidence="5">FRACA_ARgP5</strain>
    </source>
</reference>
<dbReference type="CDD" id="cd07377">
    <property type="entry name" value="WHTH_GntR"/>
    <property type="match status" value="1"/>
</dbReference>
<keyword evidence="2" id="KW-0238">DNA-binding</keyword>
<evidence type="ECO:0000256" key="1">
    <source>
        <dbReference type="ARBA" id="ARBA00023015"/>
    </source>
</evidence>
<keyword evidence="3" id="KW-0804">Transcription</keyword>
<dbReference type="GO" id="GO:0003677">
    <property type="term" value="F:DNA binding"/>
    <property type="evidence" value="ECO:0007669"/>
    <property type="project" value="UniProtKB-KW"/>
</dbReference>
<dbReference type="Pfam" id="PF00392">
    <property type="entry name" value="GntR"/>
    <property type="match status" value="1"/>
</dbReference>
<evidence type="ECO:0000259" key="4">
    <source>
        <dbReference type="PROSITE" id="PS50949"/>
    </source>
</evidence>
<dbReference type="InterPro" id="IPR000524">
    <property type="entry name" value="Tscrpt_reg_HTH_GntR"/>
</dbReference>
<keyword evidence="6" id="KW-1185">Reference proteome</keyword>
<dbReference type="Gene3D" id="1.20.120.530">
    <property type="entry name" value="GntR ligand-binding domain-like"/>
    <property type="match status" value="1"/>
</dbReference>
<sequence>MEGDVTTDARAPLIRHRSNAELVANHLRHSIVRGELPDGSALPTLEHLRRRFGVGLPATREALRILESEGLVTVLRGNTGGSVVHAPSLSGAASRLGMVLRSQQVDLTDLAGALRAIEPVCAQLCAEQSDEATVGELTELIEQTRAATADEHTAIALNRRFHETLAERCGNRTLQALVGTLELLWSGQEEDWAHNLPSKYTMENRLAGIAAHERVLDRIRAGDGPGAYLAMGEHIAEGYTYVVPDEGAAGGAGA</sequence>
<keyword evidence="1" id="KW-0805">Transcription regulation</keyword>
<dbReference type="SMART" id="SM00895">
    <property type="entry name" value="FCD"/>
    <property type="match status" value="1"/>
</dbReference>
<evidence type="ECO:0000256" key="3">
    <source>
        <dbReference type="ARBA" id="ARBA00023163"/>
    </source>
</evidence>
<evidence type="ECO:0000313" key="5">
    <source>
        <dbReference type="EMBL" id="SNQ45826.1"/>
    </source>
</evidence>
<dbReference type="InterPro" id="IPR011711">
    <property type="entry name" value="GntR_C"/>
</dbReference>
<feature type="domain" description="HTH gntR-type" evidence="4">
    <location>
        <begin position="17"/>
        <end position="87"/>
    </location>
</feature>
<dbReference type="OrthoDB" id="162505at2"/>
<name>A0A2I2KJJ9_9ACTN</name>
<proteinExistence type="predicted"/>
<dbReference type="SMART" id="SM00345">
    <property type="entry name" value="HTH_GNTR"/>
    <property type="match status" value="1"/>
</dbReference>
<dbReference type="InterPro" id="IPR008920">
    <property type="entry name" value="TF_FadR/GntR_C"/>
</dbReference>
<dbReference type="Proteomes" id="UP000234331">
    <property type="component" value="Unassembled WGS sequence"/>
</dbReference>
<protein>
    <submittedName>
        <fullName evidence="5">GntR family transcriptional regulator</fullName>
    </submittedName>
</protein>
<evidence type="ECO:0000256" key="2">
    <source>
        <dbReference type="ARBA" id="ARBA00023125"/>
    </source>
</evidence>
<dbReference type="Gene3D" id="1.10.10.10">
    <property type="entry name" value="Winged helix-like DNA-binding domain superfamily/Winged helix DNA-binding domain"/>
    <property type="match status" value="1"/>
</dbReference>
<dbReference type="RefSeq" id="WP_133150549.1">
    <property type="nucleotide sequence ID" value="NZ_FZMO01000017.1"/>
</dbReference>
<dbReference type="InterPro" id="IPR036390">
    <property type="entry name" value="WH_DNA-bd_sf"/>
</dbReference>
<accession>A0A2I2KJJ9</accession>
<dbReference type="SUPFAM" id="SSF48008">
    <property type="entry name" value="GntR ligand-binding domain-like"/>
    <property type="match status" value="1"/>
</dbReference>
<dbReference type="PANTHER" id="PTHR43537">
    <property type="entry name" value="TRANSCRIPTIONAL REGULATOR, GNTR FAMILY"/>
    <property type="match status" value="1"/>
</dbReference>
<dbReference type="EMBL" id="FZMO01000017">
    <property type="protein sequence ID" value="SNQ45826.1"/>
    <property type="molecule type" value="Genomic_DNA"/>
</dbReference>
<dbReference type="InterPro" id="IPR036388">
    <property type="entry name" value="WH-like_DNA-bd_sf"/>
</dbReference>
<dbReference type="PROSITE" id="PS50949">
    <property type="entry name" value="HTH_GNTR"/>
    <property type="match status" value="1"/>
</dbReference>
<dbReference type="GO" id="GO:0003700">
    <property type="term" value="F:DNA-binding transcription factor activity"/>
    <property type="evidence" value="ECO:0007669"/>
    <property type="project" value="InterPro"/>
</dbReference>
<dbReference type="AlphaFoldDB" id="A0A2I2KJJ9"/>
<dbReference type="PANTHER" id="PTHR43537:SF24">
    <property type="entry name" value="GLUCONATE OPERON TRANSCRIPTIONAL REPRESSOR"/>
    <property type="match status" value="1"/>
</dbReference>
<gene>
    <name evidence="5" type="ORF">FRACA_1130021</name>
</gene>
<evidence type="ECO:0000313" key="6">
    <source>
        <dbReference type="Proteomes" id="UP000234331"/>
    </source>
</evidence>
<dbReference type="Pfam" id="PF07729">
    <property type="entry name" value="FCD"/>
    <property type="match status" value="1"/>
</dbReference>
<dbReference type="SUPFAM" id="SSF46785">
    <property type="entry name" value="Winged helix' DNA-binding domain"/>
    <property type="match status" value="1"/>
</dbReference>